<dbReference type="CDD" id="cd00130">
    <property type="entry name" value="PAS"/>
    <property type="match status" value="1"/>
</dbReference>
<dbReference type="NCBIfam" id="TIGR00229">
    <property type="entry name" value="sensory_box"/>
    <property type="match status" value="1"/>
</dbReference>
<evidence type="ECO:0000259" key="2">
    <source>
        <dbReference type="PROSITE" id="PS50113"/>
    </source>
</evidence>
<dbReference type="Proteomes" id="UP000019678">
    <property type="component" value="Unassembled WGS sequence"/>
</dbReference>
<dbReference type="InterPro" id="IPR000014">
    <property type="entry name" value="PAS"/>
</dbReference>
<keyword evidence="1" id="KW-0597">Phosphoprotein</keyword>
<dbReference type="eggNOG" id="COG1366">
    <property type="taxonomic scope" value="Bacteria"/>
</dbReference>
<comment type="caution">
    <text evidence="4">The sequence shown here is derived from an EMBL/GenBank/DDBJ whole genome shotgun (WGS) entry which is preliminary data.</text>
</comment>
<dbReference type="SUPFAM" id="SSF52091">
    <property type="entry name" value="SpoIIaa-like"/>
    <property type="match status" value="1"/>
</dbReference>
<sequence>MGSRHEAQQGASLEALALEISGDGLWELSELTLDAPLRDDAPAYYAPRFCEMLGYTEENFPRVAGSWTAAVVPEDQETFRRAREARIAQQGVSTTLTYRVLTRQGEVRWWQEVGRVLPGEQPGSLRAVGVVRDVTRAERKREHDERHWKLLEYCAAVQHVGGWQIDMEEPDLGIWLDETYRIHEAEIGRKFNMEESVNFYAPEHRPLIGAAYEACVRGTPYAIELDIITCKGNRRHVEATGHPQYKDGKLVNIHGSFRDITEVKRREDELRRQLAVITEQQRDIQALSTPIIQIWDDIITLPLIGNISANRAAQIMDRLLSEVVRVGARFAILDLTGVDTVDTTTADQLCRITRAVDLLGAKVLLCGLNPAVAQTMTALGIELPASSTFRNLQDALRTCLRALSVSLPGAPRGDARGASRDRPRRSLR</sequence>
<dbReference type="SUPFAM" id="SSF55785">
    <property type="entry name" value="PYP-like sensor domain (PAS domain)"/>
    <property type="match status" value="2"/>
</dbReference>
<dbReference type="RefSeq" id="WP_052374970.1">
    <property type="nucleotide sequence ID" value="NZ_ASRX01000017.1"/>
</dbReference>
<dbReference type="InterPro" id="IPR000700">
    <property type="entry name" value="PAS-assoc_C"/>
</dbReference>
<feature type="domain" description="STAS" evidence="3">
    <location>
        <begin position="288"/>
        <end position="399"/>
    </location>
</feature>
<evidence type="ECO:0000256" key="1">
    <source>
        <dbReference type="ARBA" id="ARBA00022553"/>
    </source>
</evidence>
<dbReference type="STRING" id="1192034.CAP_2112"/>
<dbReference type="Gene3D" id="3.30.450.20">
    <property type="entry name" value="PAS domain"/>
    <property type="match status" value="2"/>
</dbReference>
<evidence type="ECO:0008006" key="6">
    <source>
        <dbReference type="Google" id="ProtNLM"/>
    </source>
</evidence>
<dbReference type="AlphaFoldDB" id="A0A017TAH3"/>
<dbReference type="EMBL" id="ASRX01000017">
    <property type="protein sequence ID" value="EYF06234.1"/>
    <property type="molecule type" value="Genomic_DNA"/>
</dbReference>
<dbReference type="PANTHER" id="PTHR33745">
    <property type="entry name" value="RSBT ANTAGONIST PROTEIN RSBS-RELATED"/>
    <property type="match status" value="1"/>
</dbReference>
<protein>
    <recommendedName>
        <fullName evidence="6">RsbR, positive regulator of sigma-B</fullName>
    </recommendedName>
</protein>
<dbReference type="CDD" id="cd07041">
    <property type="entry name" value="STAS_RsbR_RsbS_like"/>
    <property type="match status" value="1"/>
</dbReference>
<dbReference type="InterPro" id="IPR036513">
    <property type="entry name" value="STAS_dom_sf"/>
</dbReference>
<feature type="domain" description="PAC" evidence="2">
    <location>
        <begin position="221"/>
        <end position="272"/>
    </location>
</feature>
<dbReference type="InterPro" id="IPR035965">
    <property type="entry name" value="PAS-like_dom_sf"/>
</dbReference>
<dbReference type="InterPro" id="IPR051932">
    <property type="entry name" value="Bact_StressResp_Reg"/>
</dbReference>
<dbReference type="InterPro" id="IPR013655">
    <property type="entry name" value="PAS_fold_3"/>
</dbReference>
<dbReference type="PROSITE" id="PS50113">
    <property type="entry name" value="PAC"/>
    <property type="match status" value="1"/>
</dbReference>
<accession>A0A017TAH3</accession>
<dbReference type="PROSITE" id="PS50801">
    <property type="entry name" value="STAS"/>
    <property type="match status" value="1"/>
</dbReference>
<keyword evidence="5" id="KW-1185">Reference proteome</keyword>
<dbReference type="InterPro" id="IPR001610">
    <property type="entry name" value="PAC"/>
</dbReference>
<name>A0A017TAH3_9BACT</name>
<dbReference type="OrthoDB" id="5499650at2"/>
<evidence type="ECO:0000313" key="4">
    <source>
        <dbReference type="EMBL" id="EYF06234.1"/>
    </source>
</evidence>
<dbReference type="Pfam" id="PF01740">
    <property type="entry name" value="STAS"/>
    <property type="match status" value="1"/>
</dbReference>
<dbReference type="SMART" id="SM00086">
    <property type="entry name" value="PAC"/>
    <property type="match status" value="2"/>
</dbReference>
<dbReference type="Pfam" id="PF13426">
    <property type="entry name" value="PAS_9"/>
    <property type="match status" value="1"/>
</dbReference>
<dbReference type="eggNOG" id="COG2202">
    <property type="taxonomic scope" value="Bacteria"/>
</dbReference>
<reference evidence="4 5" key="1">
    <citation type="submission" date="2013-05" db="EMBL/GenBank/DDBJ databases">
        <title>Genome assembly of Chondromyces apiculatus DSM 436.</title>
        <authorList>
            <person name="Sharma G."/>
            <person name="Khatri I."/>
            <person name="Kaur C."/>
            <person name="Mayilraj S."/>
            <person name="Subramanian S."/>
        </authorList>
    </citation>
    <scope>NUCLEOTIDE SEQUENCE [LARGE SCALE GENOMIC DNA]</scope>
    <source>
        <strain evidence="4 5">DSM 436</strain>
    </source>
</reference>
<proteinExistence type="predicted"/>
<evidence type="ECO:0000259" key="3">
    <source>
        <dbReference type="PROSITE" id="PS50801"/>
    </source>
</evidence>
<dbReference type="Gene3D" id="3.30.750.24">
    <property type="entry name" value="STAS domain"/>
    <property type="match status" value="1"/>
</dbReference>
<dbReference type="InterPro" id="IPR002645">
    <property type="entry name" value="STAS_dom"/>
</dbReference>
<dbReference type="PANTHER" id="PTHR33745:SF3">
    <property type="entry name" value="RSBT CO-ANTAGONIST PROTEIN RSBRC"/>
    <property type="match status" value="1"/>
</dbReference>
<organism evidence="4 5">
    <name type="scientific">Chondromyces apiculatus DSM 436</name>
    <dbReference type="NCBI Taxonomy" id="1192034"/>
    <lineage>
        <taxon>Bacteria</taxon>
        <taxon>Pseudomonadati</taxon>
        <taxon>Myxococcota</taxon>
        <taxon>Polyangia</taxon>
        <taxon>Polyangiales</taxon>
        <taxon>Polyangiaceae</taxon>
        <taxon>Chondromyces</taxon>
    </lineage>
</organism>
<gene>
    <name evidence="4" type="ORF">CAP_2112</name>
</gene>
<evidence type="ECO:0000313" key="5">
    <source>
        <dbReference type="Proteomes" id="UP000019678"/>
    </source>
</evidence>
<dbReference type="Pfam" id="PF08447">
    <property type="entry name" value="PAS_3"/>
    <property type="match status" value="1"/>
</dbReference>